<dbReference type="AlphaFoldDB" id="A0A0A9WT19"/>
<evidence type="ECO:0000256" key="1">
    <source>
        <dbReference type="SAM" id="MobiDB-lite"/>
    </source>
</evidence>
<feature type="signal peptide" evidence="2">
    <location>
        <begin position="1"/>
        <end position="20"/>
    </location>
</feature>
<evidence type="ECO:0000313" key="3">
    <source>
        <dbReference type="EMBL" id="JAG10571.1"/>
    </source>
</evidence>
<name>A0A0A9WT19_LYGHE</name>
<reference evidence="3" key="2">
    <citation type="submission" date="2014-07" db="EMBL/GenBank/DDBJ databases">
        <authorList>
            <person name="Hull J."/>
        </authorList>
    </citation>
    <scope>NUCLEOTIDE SEQUENCE</scope>
</reference>
<feature type="compositionally biased region" description="Basic residues" evidence="1">
    <location>
        <begin position="335"/>
        <end position="348"/>
    </location>
</feature>
<reference evidence="3" key="1">
    <citation type="journal article" date="2014" name="PLoS ONE">
        <title>Transcriptome-Based Identification of ABC Transporters in the Western Tarnished Plant Bug Lygus hesperus.</title>
        <authorList>
            <person name="Hull J.J."/>
            <person name="Chaney K."/>
            <person name="Geib S.M."/>
            <person name="Fabrick J.A."/>
            <person name="Brent C.S."/>
            <person name="Walsh D."/>
            <person name="Lavine L.C."/>
        </authorList>
    </citation>
    <scope>NUCLEOTIDE SEQUENCE</scope>
</reference>
<sequence>MALTTKLSFFVAVLIVPTTAQPTRATFMNVTTKMLSTVARPMYDASVFDFIIPHLMLCFEFVGFQKPEDVLMFFQNFPDLINKRQEKCFLRCLLRRTRVFKDPLGLKWDWDNAIKVLQNFGFKSGNQEADIKSAMFFCMRKKPRIISKYGCKNAMNFFVCLKHHGLSFSWSKEESMLLRESYKKRFPLATPPVENFESIDWNFAALGMSTLGGFDEYFLNQNNKKLEDVRPINGPMDTLTGFPPRIDFDKYDNDPGAPESQPTPPSSLTEFQVEEPEHPSLAVGETMKTKRPSKTEEHSNGKGDLKISSPNNIPNIFADLPTGEDEYDYDERRREMKKRTKKKKKNKK</sequence>
<protein>
    <submittedName>
        <fullName evidence="3">Protein SAV</fullName>
    </submittedName>
</protein>
<gene>
    <name evidence="3" type="primary">sav</name>
    <name evidence="3" type="ORF">CM83_1230</name>
</gene>
<feature type="non-terminal residue" evidence="3">
    <location>
        <position position="348"/>
    </location>
</feature>
<dbReference type="EMBL" id="GBHO01033033">
    <property type="protein sequence ID" value="JAG10571.1"/>
    <property type="molecule type" value="Transcribed_RNA"/>
</dbReference>
<dbReference type="EMBL" id="GBRD01013987">
    <property type="protein sequence ID" value="JAG51839.1"/>
    <property type="molecule type" value="Transcribed_RNA"/>
</dbReference>
<feature type="region of interest" description="Disordered" evidence="1">
    <location>
        <begin position="228"/>
        <end position="348"/>
    </location>
</feature>
<evidence type="ECO:0000313" key="4">
    <source>
        <dbReference type="EMBL" id="JAG51839.1"/>
    </source>
</evidence>
<keyword evidence="2" id="KW-0732">Signal</keyword>
<reference evidence="4" key="3">
    <citation type="submission" date="2014-09" db="EMBL/GenBank/DDBJ databases">
        <authorList>
            <person name="Magalhaes I.L.F."/>
            <person name="Oliveira U."/>
            <person name="Santos F.R."/>
            <person name="Vidigal T.H.D.A."/>
            <person name="Brescovit A.D."/>
            <person name="Santos A.J."/>
        </authorList>
    </citation>
    <scope>NUCLEOTIDE SEQUENCE</scope>
</reference>
<proteinExistence type="predicted"/>
<feature type="chain" id="PRO_5015033732" evidence="2">
    <location>
        <begin position="21"/>
        <end position="348"/>
    </location>
</feature>
<accession>A0A0A9WT19</accession>
<dbReference type="InterPro" id="IPR036728">
    <property type="entry name" value="PBP_GOBP_sf"/>
</dbReference>
<dbReference type="GO" id="GO:0005549">
    <property type="term" value="F:odorant binding"/>
    <property type="evidence" value="ECO:0007669"/>
    <property type="project" value="InterPro"/>
</dbReference>
<dbReference type="SUPFAM" id="SSF47565">
    <property type="entry name" value="Insect pheromone/odorant-binding proteins"/>
    <property type="match status" value="1"/>
</dbReference>
<feature type="compositionally biased region" description="Basic and acidic residues" evidence="1">
    <location>
        <begin position="293"/>
        <end position="305"/>
    </location>
</feature>
<dbReference type="Gene3D" id="1.10.238.20">
    <property type="entry name" value="Pheromone/general odorant binding protein domain"/>
    <property type="match status" value="1"/>
</dbReference>
<evidence type="ECO:0000256" key="2">
    <source>
        <dbReference type="SAM" id="SignalP"/>
    </source>
</evidence>
<organism evidence="3">
    <name type="scientific">Lygus hesperus</name>
    <name type="common">Western plant bug</name>
    <dbReference type="NCBI Taxonomy" id="30085"/>
    <lineage>
        <taxon>Eukaryota</taxon>
        <taxon>Metazoa</taxon>
        <taxon>Ecdysozoa</taxon>
        <taxon>Arthropoda</taxon>
        <taxon>Hexapoda</taxon>
        <taxon>Insecta</taxon>
        <taxon>Pterygota</taxon>
        <taxon>Neoptera</taxon>
        <taxon>Paraneoptera</taxon>
        <taxon>Hemiptera</taxon>
        <taxon>Heteroptera</taxon>
        <taxon>Panheteroptera</taxon>
        <taxon>Cimicomorpha</taxon>
        <taxon>Miridae</taxon>
        <taxon>Mirini</taxon>
        <taxon>Lygus</taxon>
    </lineage>
</organism>